<dbReference type="SMART" id="SM00212">
    <property type="entry name" value="UBCc"/>
    <property type="match status" value="1"/>
</dbReference>
<dbReference type="KEGG" id="beq:BEWA_039770"/>
<dbReference type="AlphaFoldDB" id="L1LF78"/>
<dbReference type="Gene3D" id="3.10.110.10">
    <property type="entry name" value="Ubiquitin Conjugating Enzyme"/>
    <property type="match status" value="1"/>
</dbReference>
<evidence type="ECO:0000259" key="1">
    <source>
        <dbReference type="PROSITE" id="PS50127"/>
    </source>
</evidence>
<dbReference type="SUPFAM" id="SSF54495">
    <property type="entry name" value="UBC-like"/>
    <property type="match status" value="1"/>
</dbReference>
<dbReference type="InterPro" id="IPR016135">
    <property type="entry name" value="UBQ-conjugating_enzyme/RWD"/>
</dbReference>
<dbReference type="eggNOG" id="KOG0420">
    <property type="taxonomic scope" value="Eukaryota"/>
</dbReference>
<dbReference type="PROSITE" id="PS50127">
    <property type="entry name" value="UBC_2"/>
    <property type="match status" value="1"/>
</dbReference>
<proteinExistence type="predicted"/>
<dbReference type="GeneID" id="15807387"/>
<dbReference type="EMBL" id="ACOU01000002">
    <property type="protein sequence ID" value="EKX73939.1"/>
    <property type="molecule type" value="Genomic_DNA"/>
</dbReference>
<gene>
    <name evidence="2" type="ORF">BEWA_039770</name>
</gene>
<organism evidence="2 3">
    <name type="scientific">Theileria equi strain WA</name>
    <dbReference type="NCBI Taxonomy" id="1537102"/>
    <lineage>
        <taxon>Eukaryota</taxon>
        <taxon>Sar</taxon>
        <taxon>Alveolata</taxon>
        <taxon>Apicomplexa</taxon>
        <taxon>Aconoidasida</taxon>
        <taxon>Piroplasmida</taxon>
        <taxon>Theileriidae</taxon>
        <taxon>Theileria</taxon>
    </lineage>
</organism>
<protein>
    <submittedName>
        <fullName evidence="2">Ubiquitin-conjugating enzyme family member protein</fullName>
    </submittedName>
</protein>
<dbReference type="OrthoDB" id="9973183at2759"/>
<dbReference type="VEuPathDB" id="PiroplasmaDB:BEWA_039770"/>
<dbReference type="PANTHER" id="PTHR24067">
    <property type="entry name" value="UBIQUITIN-CONJUGATING ENZYME E2"/>
    <property type="match status" value="1"/>
</dbReference>
<dbReference type="STRING" id="1537102.L1LF78"/>
<dbReference type="Proteomes" id="UP000031512">
    <property type="component" value="Unassembled WGS sequence"/>
</dbReference>
<evidence type="ECO:0000313" key="3">
    <source>
        <dbReference type="Proteomes" id="UP000031512"/>
    </source>
</evidence>
<comment type="caution">
    <text evidence="2">The sequence shown here is derived from an EMBL/GenBank/DDBJ whole genome shotgun (WGS) entry which is preliminary data.</text>
</comment>
<feature type="domain" description="UBC core" evidence="1">
    <location>
        <begin position="1"/>
        <end position="116"/>
    </location>
</feature>
<sequence>MYFIINITPKEGIWKDIAVKFSCSIPSGYPHDRPRIKCISEIVHPNILGVNAEKCQGAVCLNILREDWRPIYTINTAIVGLLNLLLEPQNEEPLDKIAADLFIKDPQLLRLENMKF</sequence>
<dbReference type="InterPro" id="IPR000608">
    <property type="entry name" value="UBC"/>
</dbReference>
<accession>L1LF78</accession>
<evidence type="ECO:0000313" key="2">
    <source>
        <dbReference type="EMBL" id="EKX73939.1"/>
    </source>
</evidence>
<keyword evidence="3" id="KW-1185">Reference proteome</keyword>
<dbReference type="RefSeq" id="XP_004833391.1">
    <property type="nucleotide sequence ID" value="XM_004833334.1"/>
</dbReference>
<dbReference type="CDD" id="cd23794">
    <property type="entry name" value="UBCc_UBE2F_UBE2M"/>
    <property type="match status" value="1"/>
</dbReference>
<dbReference type="Pfam" id="PF00179">
    <property type="entry name" value="UQ_con"/>
    <property type="match status" value="1"/>
</dbReference>
<reference evidence="2 3" key="1">
    <citation type="journal article" date="2012" name="BMC Genomics">
        <title>Comparative genomic analysis and phylogenetic position of Theileria equi.</title>
        <authorList>
            <person name="Kappmeyer L.S."/>
            <person name="Thiagarajan M."/>
            <person name="Herndon D.R."/>
            <person name="Ramsay J.D."/>
            <person name="Caler E."/>
            <person name="Djikeng A."/>
            <person name="Gillespie J.J."/>
            <person name="Lau A.O."/>
            <person name="Roalson E.H."/>
            <person name="Silva J.C."/>
            <person name="Silva M.G."/>
            <person name="Suarez C.E."/>
            <person name="Ueti M.W."/>
            <person name="Nene V.M."/>
            <person name="Mealey R.H."/>
            <person name="Knowles D.P."/>
            <person name="Brayton K.A."/>
        </authorList>
    </citation>
    <scope>NUCLEOTIDE SEQUENCE [LARGE SCALE GENOMIC DNA]</scope>
    <source>
        <strain evidence="2 3">WA</strain>
    </source>
</reference>
<name>L1LF78_THEEQ</name>
<dbReference type="InterPro" id="IPR050113">
    <property type="entry name" value="Ub_conjugating_enzyme"/>
</dbReference>